<sequence>MTSYNWQQLSIPTIKDLLTSTELDDAAWQTLAQDSRRGVQNLVRQHQKQLERTLKAQQSFEQRLQFEKKYWQKGQLVAGIDEVGRGPLAGPVVTAAVVLPPTVDILEINDSKQLSDEKRHQLYPKILSEAVDISIAVGSNQLIDTENIYHATELTMAQSVNNLRVLPQHLLVDAMVVPVNIPQTKLIKGDARSISIGAASIVAKVYRDELMKNYDKVYPGFGFSDNAGYGTKVHLQGLQKLGPCAIHRHSFNPVKQYLK</sequence>
<feature type="binding site" evidence="14 15">
    <location>
        <position position="82"/>
    </location>
    <ligand>
        <name>a divalent metal cation</name>
        <dbReference type="ChEBI" id="CHEBI:60240"/>
    </ligand>
</feature>
<evidence type="ECO:0000256" key="2">
    <source>
        <dbReference type="ARBA" id="ARBA00001946"/>
    </source>
</evidence>
<dbReference type="PROSITE" id="PS51975">
    <property type="entry name" value="RNASE_H_2"/>
    <property type="match status" value="1"/>
</dbReference>
<keyword evidence="11 14" id="KW-0255">Endonuclease</keyword>
<dbReference type="PANTHER" id="PTHR10954:SF18">
    <property type="entry name" value="RIBONUCLEASE HII"/>
    <property type="match status" value="1"/>
</dbReference>
<evidence type="ECO:0000256" key="12">
    <source>
        <dbReference type="ARBA" id="ARBA00022801"/>
    </source>
</evidence>
<dbReference type="InterPro" id="IPR012337">
    <property type="entry name" value="RNaseH-like_sf"/>
</dbReference>
<evidence type="ECO:0000313" key="18">
    <source>
        <dbReference type="EMBL" id="UQS83705.1"/>
    </source>
</evidence>
<evidence type="ECO:0000256" key="4">
    <source>
        <dbReference type="ARBA" id="ARBA00004496"/>
    </source>
</evidence>
<keyword evidence="12 14" id="KW-0378">Hydrolase</keyword>
<dbReference type="NCBIfam" id="NF000595">
    <property type="entry name" value="PRK00015.1-3"/>
    <property type="match status" value="1"/>
</dbReference>
<comment type="cofactor">
    <cofactor evidence="2">
        <name>Mg(2+)</name>
        <dbReference type="ChEBI" id="CHEBI:18420"/>
    </cofactor>
</comment>
<keyword evidence="19" id="KW-1185">Reference proteome</keyword>
<evidence type="ECO:0000256" key="6">
    <source>
        <dbReference type="ARBA" id="ARBA00012180"/>
    </source>
</evidence>
<evidence type="ECO:0000256" key="1">
    <source>
        <dbReference type="ARBA" id="ARBA00000077"/>
    </source>
</evidence>
<evidence type="ECO:0000256" key="8">
    <source>
        <dbReference type="ARBA" id="ARBA00022490"/>
    </source>
</evidence>
<evidence type="ECO:0000256" key="10">
    <source>
        <dbReference type="ARBA" id="ARBA00022723"/>
    </source>
</evidence>
<feature type="binding site" evidence="14 15">
    <location>
        <position position="81"/>
    </location>
    <ligand>
        <name>a divalent metal cation</name>
        <dbReference type="ChEBI" id="CHEBI:60240"/>
    </ligand>
</feature>
<dbReference type="InterPro" id="IPR024567">
    <property type="entry name" value="RNase_HII/HIII_dom"/>
</dbReference>
<evidence type="ECO:0000256" key="11">
    <source>
        <dbReference type="ARBA" id="ARBA00022759"/>
    </source>
</evidence>
<dbReference type="InterPro" id="IPR022898">
    <property type="entry name" value="RNase_HII"/>
</dbReference>
<evidence type="ECO:0000256" key="3">
    <source>
        <dbReference type="ARBA" id="ARBA00004065"/>
    </source>
</evidence>
<protein>
    <recommendedName>
        <fullName evidence="7 14">Ribonuclease HII</fullName>
        <shortName evidence="14">RNase HII</shortName>
        <ecNumber evidence="6 14">3.1.26.4</ecNumber>
    </recommendedName>
</protein>
<dbReference type="Pfam" id="PF01351">
    <property type="entry name" value="RNase_HII"/>
    <property type="match status" value="1"/>
</dbReference>
<keyword evidence="13 14" id="KW-0464">Manganese</keyword>
<evidence type="ECO:0000256" key="7">
    <source>
        <dbReference type="ARBA" id="ARBA00019179"/>
    </source>
</evidence>
<dbReference type="EMBL" id="CP093365">
    <property type="protein sequence ID" value="UQS83705.1"/>
    <property type="molecule type" value="Genomic_DNA"/>
</dbReference>
<organism evidence="18 19">
    <name type="scientific">Bombilactobacillus thymidiniphilus</name>
    <dbReference type="NCBI Taxonomy" id="2923363"/>
    <lineage>
        <taxon>Bacteria</taxon>
        <taxon>Bacillati</taxon>
        <taxon>Bacillota</taxon>
        <taxon>Bacilli</taxon>
        <taxon>Lactobacillales</taxon>
        <taxon>Lactobacillaceae</taxon>
        <taxon>Bombilactobacillus</taxon>
    </lineage>
</organism>
<dbReference type="InterPro" id="IPR036397">
    <property type="entry name" value="RNaseH_sf"/>
</dbReference>
<name>A0ABY4PDA4_9LACO</name>
<comment type="function">
    <text evidence="3 14 16">Endonuclease that specifically degrades the RNA of RNA-DNA hybrids.</text>
</comment>
<keyword evidence="10 14" id="KW-0479">Metal-binding</keyword>
<dbReference type="InterPro" id="IPR001352">
    <property type="entry name" value="RNase_HII/HIII"/>
</dbReference>
<accession>A0ABY4PDA4</accession>
<dbReference type="SUPFAM" id="SSF53098">
    <property type="entry name" value="Ribonuclease H-like"/>
    <property type="match status" value="1"/>
</dbReference>
<feature type="binding site" evidence="14 15">
    <location>
        <position position="173"/>
    </location>
    <ligand>
        <name>a divalent metal cation</name>
        <dbReference type="ChEBI" id="CHEBI:60240"/>
    </ligand>
</feature>
<comment type="similarity">
    <text evidence="5 14 16">Belongs to the RNase HII family.</text>
</comment>
<feature type="domain" description="RNase H type-2" evidence="17">
    <location>
        <begin position="75"/>
        <end position="259"/>
    </location>
</feature>
<comment type="cofactor">
    <cofactor evidence="14 15">
        <name>Mn(2+)</name>
        <dbReference type="ChEBI" id="CHEBI:29035"/>
    </cofactor>
    <cofactor evidence="14 15">
        <name>Mg(2+)</name>
        <dbReference type="ChEBI" id="CHEBI:18420"/>
    </cofactor>
    <text evidence="14 15">Manganese or magnesium. Binds 1 divalent metal ion per monomer in the absence of substrate. May bind a second metal ion after substrate binding.</text>
</comment>
<evidence type="ECO:0000256" key="15">
    <source>
        <dbReference type="PROSITE-ProRule" id="PRU01319"/>
    </source>
</evidence>
<dbReference type="NCBIfam" id="NF000594">
    <property type="entry name" value="PRK00015.1-1"/>
    <property type="match status" value="1"/>
</dbReference>
<dbReference type="Gene3D" id="3.30.420.10">
    <property type="entry name" value="Ribonuclease H-like superfamily/Ribonuclease H"/>
    <property type="match status" value="1"/>
</dbReference>
<evidence type="ECO:0000259" key="17">
    <source>
        <dbReference type="PROSITE" id="PS51975"/>
    </source>
</evidence>
<evidence type="ECO:0000256" key="14">
    <source>
        <dbReference type="HAMAP-Rule" id="MF_00052"/>
    </source>
</evidence>
<keyword evidence="8 14" id="KW-0963">Cytoplasm</keyword>
<evidence type="ECO:0000256" key="16">
    <source>
        <dbReference type="RuleBase" id="RU003515"/>
    </source>
</evidence>
<gene>
    <name evidence="14" type="primary">rnhB</name>
    <name evidence="18" type="ORF">MOO47_00440</name>
</gene>
<proteinExistence type="inferred from homology"/>
<dbReference type="GO" id="GO:0004523">
    <property type="term" value="F:RNA-DNA hybrid ribonuclease activity"/>
    <property type="evidence" value="ECO:0007669"/>
    <property type="project" value="UniProtKB-EC"/>
</dbReference>
<dbReference type="Proteomes" id="UP000831947">
    <property type="component" value="Chromosome"/>
</dbReference>
<dbReference type="RefSeq" id="WP_249512890.1">
    <property type="nucleotide sequence ID" value="NZ_CP093365.1"/>
</dbReference>
<dbReference type="CDD" id="cd07182">
    <property type="entry name" value="RNase_HII_bacteria_HII_like"/>
    <property type="match status" value="1"/>
</dbReference>
<evidence type="ECO:0000313" key="19">
    <source>
        <dbReference type="Proteomes" id="UP000831947"/>
    </source>
</evidence>
<reference evidence="18 19" key="1">
    <citation type="journal article" date="2022" name="Int. J. Syst. Evol. Microbiol.">
        <title>Apilactobacillus apisilvae sp. nov., Nicolia spurrieriana gen. nov. sp. nov., Bombilactobacillus folatiphilus sp. nov. and Bombilactobacillus thymidiniphilus sp. nov., four new lactic acid bacterial isolates from stingless bees Tetragonula carbonaria and Austroplebeia australis.</title>
        <authorList>
            <person name="Oliphant S.A."/>
            <person name="Watson-Haigh N.S."/>
            <person name="Sumby K.M."/>
            <person name="Gardner J."/>
            <person name="Groom S."/>
            <person name="Jiranek V."/>
        </authorList>
    </citation>
    <scope>NUCLEOTIDE SEQUENCE [LARGE SCALE GENOMIC DNA]</scope>
    <source>
        <strain evidence="18 19">SG4_A1</strain>
    </source>
</reference>
<evidence type="ECO:0000256" key="9">
    <source>
        <dbReference type="ARBA" id="ARBA00022722"/>
    </source>
</evidence>
<dbReference type="EC" id="3.1.26.4" evidence="6 14"/>
<dbReference type="PANTHER" id="PTHR10954">
    <property type="entry name" value="RIBONUCLEASE H2 SUBUNIT A"/>
    <property type="match status" value="1"/>
</dbReference>
<evidence type="ECO:0000256" key="13">
    <source>
        <dbReference type="ARBA" id="ARBA00023211"/>
    </source>
</evidence>
<evidence type="ECO:0000256" key="5">
    <source>
        <dbReference type="ARBA" id="ARBA00007383"/>
    </source>
</evidence>
<comment type="subcellular location">
    <subcellularLocation>
        <location evidence="4 14">Cytoplasm</location>
    </subcellularLocation>
</comment>
<dbReference type="HAMAP" id="MF_00052_B">
    <property type="entry name" value="RNase_HII_B"/>
    <property type="match status" value="1"/>
</dbReference>
<comment type="catalytic activity">
    <reaction evidence="1 14 15 16">
        <text>Endonucleolytic cleavage to 5'-phosphomonoester.</text>
        <dbReference type="EC" id="3.1.26.4"/>
    </reaction>
</comment>
<keyword evidence="9 14" id="KW-0540">Nuclease</keyword>